<proteinExistence type="predicted"/>
<dbReference type="AlphaFoldDB" id="A0A8E2B464"/>
<keyword evidence="2" id="KW-1185">Reference proteome</keyword>
<reference evidence="1 2" key="1">
    <citation type="submission" date="2016-07" db="EMBL/GenBank/DDBJ databases">
        <title>Draft genome of the white-rot fungus Obba rivulosa 3A-2.</title>
        <authorList>
            <consortium name="DOE Joint Genome Institute"/>
            <person name="Miettinen O."/>
            <person name="Riley R."/>
            <person name="Acob R."/>
            <person name="Barry K."/>
            <person name="Cullen D."/>
            <person name="De Vries R."/>
            <person name="Hainaut M."/>
            <person name="Hatakka A."/>
            <person name="Henrissat B."/>
            <person name="Hilden K."/>
            <person name="Kuo R."/>
            <person name="Labutti K."/>
            <person name="Lipzen A."/>
            <person name="Makela M.R."/>
            <person name="Sandor L."/>
            <person name="Spatafora J.W."/>
            <person name="Grigoriev I.V."/>
            <person name="Hibbett D.S."/>
        </authorList>
    </citation>
    <scope>NUCLEOTIDE SEQUENCE [LARGE SCALE GENOMIC DNA]</scope>
    <source>
        <strain evidence="1 2">3A-2</strain>
    </source>
</reference>
<protein>
    <submittedName>
        <fullName evidence="1">Uncharacterized protein</fullName>
    </submittedName>
</protein>
<dbReference type="EMBL" id="KV722375">
    <property type="protein sequence ID" value="OCH92062.1"/>
    <property type="molecule type" value="Genomic_DNA"/>
</dbReference>
<gene>
    <name evidence="1" type="ORF">OBBRIDRAFT_481211</name>
</gene>
<evidence type="ECO:0000313" key="1">
    <source>
        <dbReference type="EMBL" id="OCH92062.1"/>
    </source>
</evidence>
<organism evidence="1 2">
    <name type="scientific">Obba rivulosa</name>
    <dbReference type="NCBI Taxonomy" id="1052685"/>
    <lineage>
        <taxon>Eukaryota</taxon>
        <taxon>Fungi</taxon>
        <taxon>Dikarya</taxon>
        <taxon>Basidiomycota</taxon>
        <taxon>Agaricomycotina</taxon>
        <taxon>Agaricomycetes</taxon>
        <taxon>Polyporales</taxon>
        <taxon>Gelatoporiaceae</taxon>
        <taxon>Obba</taxon>
    </lineage>
</organism>
<name>A0A8E2B464_9APHY</name>
<evidence type="ECO:0000313" key="2">
    <source>
        <dbReference type="Proteomes" id="UP000250043"/>
    </source>
</evidence>
<dbReference type="Proteomes" id="UP000250043">
    <property type="component" value="Unassembled WGS sequence"/>
</dbReference>
<sequence>MSSLATVFCGHCPMEHCLSMFYRFLRKGVGTEVSHGDLRAMDVPRCSELYIRSKSNPYRWVPCALPAPHVSCNWIQCLRRDSCFSSCSLHRLHLDTPPSSSDKRYFPLPRKGLRGLAAIR</sequence>
<accession>A0A8E2B464</accession>